<evidence type="ECO:0008006" key="3">
    <source>
        <dbReference type="Google" id="ProtNLM"/>
    </source>
</evidence>
<sequence length="153" mass="17913">MNELIEIIDVICEFGLYEDLTIDNKEETLEQSLVRLYSYTFELHPKSSESDESNYLDFDKNLFPNVVENVSLNLADFGYYHTVLNANEVSQNVENGIGDAVDDLSDIIYDLLEVKWRIEKNSLADGLWYFQFIFQAHTKEHLINLLNYLLFKK</sequence>
<dbReference type="InterPro" id="IPR038312">
    <property type="entry name" value="DUF5063_sf"/>
</dbReference>
<evidence type="ECO:0000313" key="1">
    <source>
        <dbReference type="EMBL" id="PWJ32897.1"/>
    </source>
</evidence>
<dbReference type="EMBL" id="QGDO01000018">
    <property type="protein sequence ID" value="PWJ32897.1"/>
    <property type="molecule type" value="Genomic_DNA"/>
</dbReference>
<dbReference type="RefSeq" id="WP_109623277.1">
    <property type="nucleotide sequence ID" value="NZ_QGDO01000018.1"/>
</dbReference>
<comment type="caution">
    <text evidence="1">The sequence shown here is derived from an EMBL/GenBank/DDBJ whole genome shotgun (WGS) entry which is preliminary data.</text>
</comment>
<dbReference type="AlphaFoldDB" id="A0A315ZI92"/>
<name>A0A315ZI92_SEDFL</name>
<protein>
    <recommendedName>
        <fullName evidence="3">DUF5063 domain-containing protein</fullName>
    </recommendedName>
</protein>
<gene>
    <name evidence="1" type="ORF">BC781_1183</name>
</gene>
<keyword evidence="2" id="KW-1185">Reference proteome</keyword>
<organism evidence="1 2">
    <name type="scientific">Sediminitomix flava</name>
    <dbReference type="NCBI Taxonomy" id="379075"/>
    <lineage>
        <taxon>Bacteria</taxon>
        <taxon>Pseudomonadati</taxon>
        <taxon>Bacteroidota</taxon>
        <taxon>Cytophagia</taxon>
        <taxon>Cytophagales</taxon>
        <taxon>Flammeovirgaceae</taxon>
        <taxon>Sediminitomix</taxon>
    </lineage>
</organism>
<dbReference type="Gene3D" id="1.20.120.1550">
    <property type="entry name" value="Protein of unknown function DUF5063"/>
    <property type="match status" value="1"/>
</dbReference>
<dbReference type="OrthoDB" id="982068at2"/>
<accession>A0A315ZI92</accession>
<reference evidence="1 2" key="1">
    <citation type="submission" date="2018-03" db="EMBL/GenBank/DDBJ databases">
        <title>Genomic Encyclopedia of Archaeal and Bacterial Type Strains, Phase II (KMG-II): from individual species to whole genera.</title>
        <authorList>
            <person name="Goeker M."/>
        </authorList>
    </citation>
    <scope>NUCLEOTIDE SEQUENCE [LARGE SCALE GENOMIC DNA]</scope>
    <source>
        <strain evidence="1 2">DSM 28229</strain>
    </source>
</reference>
<evidence type="ECO:0000313" key="2">
    <source>
        <dbReference type="Proteomes" id="UP000245535"/>
    </source>
</evidence>
<dbReference type="Proteomes" id="UP000245535">
    <property type="component" value="Unassembled WGS sequence"/>
</dbReference>
<proteinExistence type="predicted"/>